<dbReference type="AlphaFoldDB" id="A0A6N7XAU0"/>
<gene>
    <name evidence="2" type="ORF">FYJ68_00425</name>
</gene>
<dbReference type="EMBL" id="VUNC01000001">
    <property type="protein sequence ID" value="MST71593.1"/>
    <property type="molecule type" value="Genomic_DNA"/>
</dbReference>
<evidence type="ECO:0000313" key="3">
    <source>
        <dbReference type="Proteomes" id="UP000469325"/>
    </source>
</evidence>
<protein>
    <submittedName>
        <fullName evidence="2">DUF2304 domain-containing protein</fullName>
    </submittedName>
</protein>
<dbReference type="Pfam" id="PF10066">
    <property type="entry name" value="DUF2304"/>
    <property type="match status" value="1"/>
</dbReference>
<feature type="transmembrane region" description="Helical" evidence="1">
    <location>
        <begin position="57"/>
        <end position="78"/>
    </location>
</feature>
<reference evidence="2 3" key="1">
    <citation type="submission" date="2019-08" db="EMBL/GenBank/DDBJ databases">
        <title>In-depth cultivation of the pig gut microbiome towards novel bacterial diversity and tailored functional studies.</title>
        <authorList>
            <person name="Wylensek D."/>
            <person name="Hitch T.C.A."/>
            <person name="Clavel T."/>
        </authorList>
    </citation>
    <scope>NUCLEOTIDE SEQUENCE [LARGE SCALE GENOMIC DNA]</scope>
    <source>
        <strain evidence="2 3">CA-Schmier-601-WT-1</strain>
    </source>
</reference>
<feature type="transmembrane region" description="Helical" evidence="1">
    <location>
        <begin position="26"/>
        <end position="45"/>
    </location>
</feature>
<keyword evidence="1" id="KW-0812">Transmembrane</keyword>
<keyword evidence="1" id="KW-0472">Membrane</keyword>
<proteinExistence type="predicted"/>
<organism evidence="2 3">
    <name type="scientific">Olsenella porci</name>
    <dbReference type="NCBI Taxonomy" id="2652279"/>
    <lineage>
        <taxon>Bacteria</taxon>
        <taxon>Bacillati</taxon>
        <taxon>Actinomycetota</taxon>
        <taxon>Coriobacteriia</taxon>
        <taxon>Coriobacteriales</taxon>
        <taxon>Atopobiaceae</taxon>
        <taxon>Olsenella</taxon>
    </lineage>
</organism>
<evidence type="ECO:0000256" key="1">
    <source>
        <dbReference type="SAM" id="Phobius"/>
    </source>
</evidence>
<keyword evidence="3" id="KW-1185">Reference proteome</keyword>
<name>A0A6N7XAU0_9ACTN</name>
<dbReference type="InterPro" id="IPR019277">
    <property type="entry name" value="DUF2304"/>
</dbReference>
<evidence type="ECO:0000313" key="2">
    <source>
        <dbReference type="EMBL" id="MST71593.1"/>
    </source>
</evidence>
<dbReference type="Proteomes" id="UP000469325">
    <property type="component" value="Unassembled WGS sequence"/>
</dbReference>
<keyword evidence="1" id="KW-1133">Transmembrane helix</keyword>
<accession>A0A6N7XAU0</accession>
<sequence length="142" mass="16154">MPSSTWHAPAPRSFSSSGFVRRQMSLYLRILLILGALLTLWTIAKRVKRNKILMQDAIFWLVLAVVLVIMALFPGLIITLAARLGFYSASNFVFLVVIALILAKEFSNSSEISMLRHKVEELTQEIALRDLQDHEERNDPSR</sequence>
<comment type="caution">
    <text evidence="2">The sequence shown here is derived from an EMBL/GenBank/DDBJ whole genome shotgun (WGS) entry which is preliminary data.</text>
</comment>
<feature type="transmembrane region" description="Helical" evidence="1">
    <location>
        <begin position="84"/>
        <end position="103"/>
    </location>
</feature>